<evidence type="ECO:0000313" key="2">
    <source>
        <dbReference type="Proteomes" id="UP000436513"/>
    </source>
</evidence>
<keyword evidence="2" id="KW-1185">Reference proteome</keyword>
<organism evidence="1 2">
    <name type="scientific">Rhizobium phage RL38J1</name>
    <dbReference type="NCBI Taxonomy" id="2663232"/>
    <lineage>
        <taxon>Viruses</taxon>
        <taxon>Duplodnaviria</taxon>
        <taxon>Heunggongvirae</taxon>
        <taxon>Uroviricota</taxon>
        <taxon>Caudoviricetes</taxon>
        <taxon>Pootjesviridae</taxon>
        <taxon>Innesvirus</taxon>
        <taxon>Innesvirus RL38J1</taxon>
    </lineage>
</organism>
<proteinExistence type="predicted"/>
<gene>
    <name evidence="1" type="ORF">RL38J1_171</name>
</gene>
<reference evidence="1 2" key="1">
    <citation type="submission" date="2019-10" db="EMBL/GenBank/DDBJ databases">
        <title>Complete genome sequence of bacteriophage vB_RLeM_RL38JI.</title>
        <authorList>
            <person name="Gunathilake D."/>
            <person name="Bhat S."/>
            <person name="Yost C.K."/>
            <person name="Hynes M.F."/>
        </authorList>
    </citation>
    <scope>NUCLEOTIDE SEQUENCE [LARGE SCALE GENOMIC DNA]</scope>
</reference>
<accession>A0A6B9J2Z6</accession>
<evidence type="ECO:0000313" key="1">
    <source>
        <dbReference type="EMBL" id="QGZ14013.1"/>
    </source>
</evidence>
<dbReference type="EMBL" id="MN549360">
    <property type="protein sequence ID" value="QGZ14013.1"/>
    <property type="molecule type" value="Genomic_DNA"/>
</dbReference>
<dbReference type="Proteomes" id="UP000436513">
    <property type="component" value="Segment"/>
</dbReference>
<protein>
    <submittedName>
        <fullName evidence="1">Uncharacterized protein</fullName>
    </submittedName>
</protein>
<name>A0A6B9J2Z6_9CAUD</name>
<sequence length="88" mass="10128">MEINEAATLQLQKELEDNGFIVERVFAPMLYREDLGVGLVKSYSGTIESEFALLFEDVRDQIFLLGVYTKEDRVCVRYVLASEFGKRN</sequence>